<evidence type="ECO:0000313" key="2">
    <source>
        <dbReference type="Proteomes" id="UP000092651"/>
    </source>
</evidence>
<organism evidence="1 2">
    <name type="scientific">Chryseobacterium artocarpi</name>
    <dbReference type="NCBI Taxonomy" id="1414727"/>
    <lineage>
        <taxon>Bacteria</taxon>
        <taxon>Pseudomonadati</taxon>
        <taxon>Bacteroidota</taxon>
        <taxon>Flavobacteriia</taxon>
        <taxon>Flavobacteriales</taxon>
        <taxon>Weeksellaceae</taxon>
        <taxon>Chryseobacterium group</taxon>
        <taxon>Chryseobacterium</taxon>
    </lineage>
</organism>
<evidence type="ECO:0000313" key="1">
    <source>
        <dbReference type="EMBL" id="OCA68920.1"/>
    </source>
</evidence>
<keyword evidence="2" id="KW-1185">Reference proteome</keyword>
<protein>
    <submittedName>
        <fullName evidence="1">Uncharacterized protein</fullName>
    </submittedName>
</protein>
<reference evidence="1 2" key="1">
    <citation type="submission" date="2016-07" db="EMBL/GenBank/DDBJ databases">
        <authorList>
            <person name="Jeong J.-J."/>
            <person name="Kim D.W."/>
            <person name="Sang M.K."/>
            <person name="Choi I.-G."/>
            <person name="Kim K.D."/>
        </authorList>
    </citation>
    <scope>NUCLEOTIDE SEQUENCE [LARGE SCALE GENOMIC DNA]</scope>
    <source>
        <strain evidence="1 2">UTM-3</strain>
    </source>
</reference>
<dbReference type="AlphaFoldDB" id="A0A1B8ZBF3"/>
<proteinExistence type="predicted"/>
<dbReference type="RefSeq" id="WP_065396020.1">
    <property type="nucleotide sequence ID" value="NZ_MAYH01000048.1"/>
</dbReference>
<gene>
    <name evidence="1" type="ORF">BBI01_17025</name>
</gene>
<dbReference type="OrthoDB" id="1448197at2"/>
<sequence length="101" mass="12187">MIYKIHQITNDFIIGSVQDKIKNYRWIVVADIPRQMTLYNRVQPQNISLISGESDEGFSHDFERIWTLYMAERLRNWLIIEHPEKLFSYRDQPISINNNFI</sequence>
<accession>A0A1B8ZBF3</accession>
<dbReference type="EMBL" id="MAYH01000048">
    <property type="protein sequence ID" value="OCA68920.1"/>
    <property type="molecule type" value="Genomic_DNA"/>
</dbReference>
<name>A0A1B8ZBF3_9FLAO</name>
<comment type="caution">
    <text evidence="1">The sequence shown here is derived from an EMBL/GenBank/DDBJ whole genome shotgun (WGS) entry which is preliminary data.</text>
</comment>
<dbReference type="Proteomes" id="UP000092651">
    <property type="component" value="Unassembled WGS sequence"/>
</dbReference>